<sequence>MSFRRFAYTLIFMPLLAACSPAVPELPGFDAAVWRRDTYGCQDLRPAQLKGLLQSKEQLYGLRTATIEKLLGRPDEEELAEQTEKIYNYYLESGPHCLPTHQRSGANKLSIRFGPIGTVTEVLTARPNNP</sequence>
<gene>
    <name evidence="2" type="ORF">O3303_04970</name>
</gene>
<protein>
    <recommendedName>
        <fullName evidence="4">Outer membrane protein assembly factor BamE</fullName>
    </recommendedName>
</protein>
<evidence type="ECO:0008006" key="4">
    <source>
        <dbReference type="Google" id="ProtNLM"/>
    </source>
</evidence>
<evidence type="ECO:0000256" key="1">
    <source>
        <dbReference type="SAM" id="SignalP"/>
    </source>
</evidence>
<feature type="signal peptide" evidence="1">
    <location>
        <begin position="1"/>
        <end position="17"/>
    </location>
</feature>
<accession>A0ABY7LW05</accession>
<proteinExistence type="predicted"/>
<organism evidence="2 3">
    <name type="scientific">Hymenobacter canadensis</name>
    <dbReference type="NCBI Taxonomy" id="2999067"/>
    <lineage>
        <taxon>Bacteria</taxon>
        <taxon>Pseudomonadati</taxon>
        <taxon>Bacteroidota</taxon>
        <taxon>Cytophagia</taxon>
        <taxon>Cytophagales</taxon>
        <taxon>Hymenobacteraceae</taxon>
        <taxon>Hymenobacter</taxon>
    </lineage>
</organism>
<evidence type="ECO:0000313" key="3">
    <source>
        <dbReference type="Proteomes" id="UP001211005"/>
    </source>
</evidence>
<dbReference type="EMBL" id="CP114767">
    <property type="protein sequence ID" value="WBA42915.1"/>
    <property type="molecule type" value="Genomic_DNA"/>
</dbReference>
<keyword evidence="1" id="KW-0732">Signal</keyword>
<reference evidence="2 3" key="1">
    <citation type="submission" date="2022-12" db="EMBL/GenBank/DDBJ databases">
        <title>Hymenobacter canadensis sp. nov. isolated from lake water of the Cambridge Bay, Canada.</title>
        <authorList>
            <person name="Kim W.H."/>
            <person name="Lee Y.M."/>
        </authorList>
    </citation>
    <scope>NUCLEOTIDE SEQUENCE [LARGE SCALE GENOMIC DNA]</scope>
    <source>
        <strain evidence="2 3">PAMC 29467</strain>
    </source>
</reference>
<evidence type="ECO:0000313" key="2">
    <source>
        <dbReference type="EMBL" id="WBA42915.1"/>
    </source>
</evidence>
<keyword evidence="3" id="KW-1185">Reference proteome</keyword>
<name>A0ABY7LW05_9BACT</name>
<dbReference type="RefSeq" id="WP_269560964.1">
    <property type="nucleotide sequence ID" value="NZ_CP114767.1"/>
</dbReference>
<dbReference type="PROSITE" id="PS51257">
    <property type="entry name" value="PROKAR_LIPOPROTEIN"/>
    <property type="match status" value="1"/>
</dbReference>
<feature type="chain" id="PRO_5045976132" description="Outer membrane protein assembly factor BamE" evidence="1">
    <location>
        <begin position="18"/>
        <end position="130"/>
    </location>
</feature>
<dbReference type="Proteomes" id="UP001211005">
    <property type="component" value="Chromosome"/>
</dbReference>